<dbReference type="InterPro" id="IPR009057">
    <property type="entry name" value="Homeodomain-like_sf"/>
</dbReference>
<keyword evidence="5" id="KW-1185">Reference proteome</keyword>
<dbReference type="EMBL" id="LWDP01000009">
    <property type="protein sequence ID" value="ORD94799.1"/>
    <property type="molecule type" value="Genomic_DNA"/>
</dbReference>
<dbReference type="AlphaFoldDB" id="A0A1Y1S8M1"/>
<evidence type="ECO:0000256" key="1">
    <source>
        <dbReference type="PROSITE-ProRule" id="PRU00108"/>
    </source>
</evidence>
<dbReference type="Pfam" id="PF00046">
    <property type="entry name" value="Homeodomain"/>
    <property type="match status" value="1"/>
</dbReference>
<feature type="DNA-binding region" description="Homeobox" evidence="1">
    <location>
        <begin position="33"/>
        <end position="92"/>
    </location>
</feature>
<accession>A0A1Y1S8M1</accession>
<feature type="domain" description="Homeobox" evidence="3">
    <location>
        <begin position="31"/>
        <end position="91"/>
    </location>
</feature>
<organism evidence="4 5">
    <name type="scientific">Enterospora canceri</name>
    <dbReference type="NCBI Taxonomy" id="1081671"/>
    <lineage>
        <taxon>Eukaryota</taxon>
        <taxon>Fungi</taxon>
        <taxon>Fungi incertae sedis</taxon>
        <taxon>Microsporidia</taxon>
        <taxon>Enterocytozoonidae</taxon>
        <taxon>Enterospora</taxon>
    </lineage>
</organism>
<evidence type="ECO:0000256" key="2">
    <source>
        <dbReference type="RuleBase" id="RU000682"/>
    </source>
</evidence>
<evidence type="ECO:0000313" key="5">
    <source>
        <dbReference type="Proteomes" id="UP000192639"/>
    </source>
</evidence>
<dbReference type="SUPFAM" id="SSF46689">
    <property type="entry name" value="Homeodomain-like"/>
    <property type="match status" value="1"/>
</dbReference>
<reference evidence="4 5" key="1">
    <citation type="journal article" date="2017" name="Environ. Microbiol.">
        <title>Decay of the glycolytic pathway and adaptation to intranuclear parasitism within Enterocytozoonidae microsporidia.</title>
        <authorList>
            <person name="Wiredu Boakye D."/>
            <person name="Jaroenlak P."/>
            <person name="Prachumwat A."/>
            <person name="Williams T.A."/>
            <person name="Bateman K.S."/>
            <person name="Itsathitphaisarn O."/>
            <person name="Sritunyalucksana K."/>
            <person name="Paszkiewicz K.H."/>
            <person name="Moore K.A."/>
            <person name="Stentiford G.D."/>
            <person name="Williams B.A."/>
        </authorList>
    </citation>
    <scope>NUCLEOTIDE SEQUENCE [LARGE SCALE GENOMIC DNA]</scope>
    <source>
        <strain evidence="4 5">GB1</strain>
    </source>
</reference>
<dbReference type="GO" id="GO:0005634">
    <property type="term" value="C:nucleus"/>
    <property type="evidence" value="ECO:0007669"/>
    <property type="project" value="UniProtKB-SubCell"/>
</dbReference>
<name>A0A1Y1S8M1_9MICR</name>
<dbReference type="GO" id="GO:0003677">
    <property type="term" value="F:DNA binding"/>
    <property type="evidence" value="ECO:0007669"/>
    <property type="project" value="UniProtKB-UniRule"/>
</dbReference>
<dbReference type="InterPro" id="IPR001356">
    <property type="entry name" value="HD"/>
</dbReference>
<evidence type="ECO:0000313" key="4">
    <source>
        <dbReference type="EMBL" id="ORD94799.1"/>
    </source>
</evidence>
<evidence type="ECO:0000259" key="3">
    <source>
        <dbReference type="PROSITE" id="PS50071"/>
    </source>
</evidence>
<comment type="caution">
    <text evidence="4">The sequence shown here is derived from an EMBL/GenBank/DDBJ whole genome shotgun (WGS) entry which is preliminary data.</text>
</comment>
<dbReference type="Proteomes" id="UP000192639">
    <property type="component" value="Unassembled WGS sequence"/>
</dbReference>
<dbReference type="Gene3D" id="1.10.10.60">
    <property type="entry name" value="Homeodomain-like"/>
    <property type="match status" value="1"/>
</dbReference>
<dbReference type="CDD" id="cd00086">
    <property type="entry name" value="homeodomain"/>
    <property type="match status" value="1"/>
</dbReference>
<gene>
    <name evidence="4" type="primary">HD7</name>
    <name evidence="4" type="ORF">ECANGB1_2334</name>
</gene>
<keyword evidence="1 2" id="KW-0238">DNA-binding</keyword>
<sequence>MTANNKQEMARKRNMQALLGMLKIMTIEDDYGVNRPRVQKSEFQKGVLKAVFGVTKFPSKQTREDLALLLNQTARSIQIWFQNQRNKNVKKYLQRTKNDTKVTVESNTLTNIIEKELSSSTRKQWDEFINFDLNRREP</sequence>
<proteinExistence type="predicted"/>
<keyword evidence="1 2" id="KW-0371">Homeobox</keyword>
<keyword evidence="1 2" id="KW-0539">Nucleus</keyword>
<dbReference type="VEuPathDB" id="MicrosporidiaDB:ECANGB1_2334"/>
<dbReference type="OrthoDB" id="2194933at2759"/>
<dbReference type="SMART" id="SM00389">
    <property type="entry name" value="HOX"/>
    <property type="match status" value="1"/>
</dbReference>
<comment type="subcellular location">
    <subcellularLocation>
        <location evidence="1 2">Nucleus</location>
    </subcellularLocation>
</comment>
<protein>
    <submittedName>
        <fullName evidence="4">HD7</fullName>
    </submittedName>
</protein>
<dbReference type="PROSITE" id="PS50071">
    <property type="entry name" value="HOMEOBOX_2"/>
    <property type="match status" value="1"/>
</dbReference>